<dbReference type="NCBIfam" id="TIGR00810">
    <property type="entry name" value="secG"/>
    <property type="match status" value="1"/>
</dbReference>
<dbReference type="GO" id="GO:0005886">
    <property type="term" value="C:plasma membrane"/>
    <property type="evidence" value="ECO:0007669"/>
    <property type="project" value="UniProtKB-SubCell"/>
</dbReference>
<keyword evidence="5 9" id="KW-0653">Protein transport</keyword>
<comment type="similarity">
    <text evidence="2 9">Belongs to the SecG family.</text>
</comment>
<evidence type="ECO:0000313" key="10">
    <source>
        <dbReference type="EMBL" id="KKQ89574.1"/>
    </source>
</evidence>
<evidence type="ECO:0000256" key="6">
    <source>
        <dbReference type="ARBA" id="ARBA00022989"/>
    </source>
</evidence>
<comment type="function">
    <text evidence="9">Involved in protein export. Participates in an early event of protein translocation.</text>
</comment>
<keyword evidence="8 9" id="KW-0472">Membrane</keyword>
<dbReference type="AlphaFoldDB" id="A0A0G0NUN8"/>
<gene>
    <name evidence="10" type="ORF">UT12_C0011G0030</name>
</gene>
<reference evidence="10 11" key="1">
    <citation type="journal article" date="2015" name="Nature">
        <title>rRNA introns, odd ribosomes, and small enigmatic genomes across a large radiation of phyla.</title>
        <authorList>
            <person name="Brown C.T."/>
            <person name="Hug L.A."/>
            <person name="Thomas B.C."/>
            <person name="Sharon I."/>
            <person name="Castelle C.J."/>
            <person name="Singh A."/>
            <person name="Wilkins M.J."/>
            <person name="Williams K.H."/>
            <person name="Banfield J.F."/>
        </authorList>
    </citation>
    <scope>NUCLEOTIDE SEQUENCE [LARGE SCALE GENOMIC DNA]</scope>
</reference>
<comment type="subcellular location">
    <subcellularLocation>
        <location evidence="9">Cell membrane</location>
        <topology evidence="9">Multi-pass membrane protein</topology>
    </subcellularLocation>
    <subcellularLocation>
        <location evidence="1">Membrane</location>
        <topology evidence="1">Multi-pass membrane protein</topology>
    </subcellularLocation>
</comment>
<dbReference type="Proteomes" id="UP000034893">
    <property type="component" value="Unassembled WGS sequence"/>
</dbReference>
<comment type="caution">
    <text evidence="10">The sequence shown here is derived from an EMBL/GenBank/DDBJ whole genome shotgun (WGS) entry which is preliminary data.</text>
</comment>
<name>A0A0G0NUN8_9BACT</name>
<keyword evidence="4 9" id="KW-0812">Transmembrane</keyword>
<dbReference type="GO" id="GO:0009306">
    <property type="term" value="P:protein secretion"/>
    <property type="evidence" value="ECO:0007669"/>
    <property type="project" value="UniProtKB-UniRule"/>
</dbReference>
<comment type="caution">
    <text evidence="9">Lacks conserved residue(s) required for the propagation of feature annotation.</text>
</comment>
<dbReference type="GO" id="GO:0015450">
    <property type="term" value="F:protein-transporting ATPase activity"/>
    <property type="evidence" value="ECO:0007669"/>
    <property type="project" value="UniProtKB-UniRule"/>
</dbReference>
<evidence type="ECO:0000256" key="8">
    <source>
        <dbReference type="ARBA" id="ARBA00023136"/>
    </source>
</evidence>
<evidence type="ECO:0000313" key="11">
    <source>
        <dbReference type="Proteomes" id="UP000034893"/>
    </source>
</evidence>
<evidence type="ECO:0000256" key="7">
    <source>
        <dbReference type="ARBA" id="ARBA00023010"/>
    </source>
</evidence>
<keyword evidence="7 9" id="KW-0811">Translocation</keyword>
<organism evidence="10 11">
    <name type="scientific">Candidatus Curtissbacteria bacterium GW2011_GWC2_38_9</name>
    <dbReference type="NCBI Taxonomy" id="1618414"/>
    <lineage>
        <taxon>Bacteria</taxon>
        <taxon>Candidatus Curtissiibacteriota</taxon>
    </lineage>
</organism>
<keyword evidence="3 9" id="KW-0813">Transport</keyword>
<keyword evidence="6 9" id="KW-1133">Transmembrane helix</keyword>
<sequence length="71" mass="7772">MRVILLIGQIFISLAIIVVILMQSKGTGIGTVFGGSESFYRSKKGVEKLFIYLTIILAILFAVLSIIQVII</sequence>
<evidence type="ECO:0000256" key="1">
    <source>
        <dbReference type="ARBA" id="ARBA00004141"/>
    </source>
</evidence>
<evidence type="ECO:0000256" key="4">
    <source>
        <dbReference type="ARBA" id="ARBA00022692"/>
    </source>
</evidence>
<keyword evidence="9" id="KW-1003">Cell membrane</keyword>
<dbReference type="InterPro" id="IPR004692">
    <property type="entry name" value="SecG"/>
</dbReference>
<evidence type="ECO:0000256" key="9">
    <source>
        <dbReference type="RuleBase" id="RU365087"/>
    </source>
</evidence>
<evidence type="ECO:0000256" key="3">
    <source>
        <dbReference type="ARBA" id="ARBA00022448"/>
    </source>
</evidence>
<feature type="transmembrane region" description="Helical" evidence="9">
    <location>
        <begin position="50"/>
        <end position="70"/>
    </location>
</feature>
<proteinExistence type="inferred from homology"/>
<evidence type="ECO:0000256" key="5">
    <source>
        <dbReference type="ARBA" id="ARBA00022927"/>
    </source>
</evidence>
<protein>
    <recommendedName>
        <fullName evidence="9">Protein-export membrane protein SecG</fullName>
    </recommendedName>
</protein>
<dbReference type="EMBL" id="LBVP01000011">
    <property type="protein sequence ID" value="KKQ89574.1"/>
    <property type="molecule type" value="Genomic_DNA"/>
</dbReference>
<accession>A0A0G0NUN8</accession>
<dbReference type="Pfam" id="PF03840">
    <property type="entry name" value="SecG"/>
    <property type="match status" value="1"/>
</dbReference>
<evidence type="ECO:0000256" key="2">
    <source>
        <dbReference type="ARBA" id="ARBA00008445"/>
    </source>
</evidence>